<organism evidence="1 2">
    <name type="scientific">Trabulsiella odontotermitis</name>
    <dbReference type="NCBI Taxonomy" id="379893"/>
    <lineage>
        <taxon>Bacteria</taxon>
        <taxon>Pseudomonadati</taxon>
        <taxon>Pseudomonadota</taxon>
        <taxon>Gammaproteobacteria</taxon>
        <taxon>Enterobacterales</taxon>
        <taxon>Enterobacteriaceae</taxon>
        <taxon>Trabulsiella</taxon>
    </lineage>
</organism>
<evidence type="ECO:0000313" key="1">
    <source>
        <dbReference type="EMBL" id="KNC94033.1"/>
    </source>
</evidence>
<dbReference type="NCBIfam" id="TIGR02683">
    <property type="entry name" value="upstrm_HI1419"/>
    <property type="match status" value="1"/>
</dbReference>
<dbReference type="PIRSF" id="PIRSF028744">
    <property type="entry name" value="Addict_mod_HI1419"/>
    <property type="match status" value="1"/>
</dbReference>
<evidence type="ECO:0000313" key="2">
    <source>
        <dbReference type="Proteomes" id="UP000037393"/>
    </source>
</evidence>
<proteinExistence type="predicted"/>
<comment type="caution">
    <text evidence="1">The sequence shown here is derived from an EMBL/GenBank/DDBJ whole genome shotgun (WGS) entry which is preliminary data.</text>
</comment>
<gene>
    <name evidence="1" type="ORF">GM31_16890</name>
</gene>
<dbReference type="Pfam" id="PF05973">
    <property type="entry name" value="Gp49"/>
    <property type="match status" value="1"/>
</dbReference>
<name>A0A0L0GZY6_9ENTR</name>
<sequence>MKIIYTTEEFDDWFAQLRDRQARKRIQARIDRAEGGNFGDCEPVGEGVSEMRIHYGPGYRVYFVQQGMEIVVLLAGGDKSTQSKDIKAALELARQL</sequence>
<dbReference type="OrthoDB" id="9800258at2"/>
<reference evidence="1 2" key="1">
    <citation type="journal article" date="2015" name="Appl. Environ. Microbiol.">
        <title>The Enterobacterium Trabulsiella odontotermitis Presents Novel Adaptations Related to Its Association with Fungus-Growing Termites.</title>
        <authorList>
            <person name="Sapountzis P."/>
            <person name="Gruntjes T."/>
            <person name="Otani S."/>
            <person name="Estevez J."/>
            <person name="da Costa R.R."/>
            <person name="Plunkett G.3rd."/>
            <person name="Perna N.T."/>
            <person name="Poulsen M."/>
        </authorList>
    </citation>
    <scope>NUCLEOTIDE SEQUENCE [LARGE SCALE GENOMIC DNA]</scope>
    <source>
        <strain evidence="1 2">12</strain>
    </source>
</reference>
<dbReference type="Proteomes" id="UP000037393">
    <property type="component" value="Unassembled WGS sequence"/>
</dbReference>
<dbReference type="InterPro" id="IPR009241">
    <property type="entry name" value="HigB-like"/>
</dbReference>
<dbReference type="PANTHER" id="PTHR41791">
    <property type="entry name" value="SSL7039 PROTEIN"/>
    <property type="match status" value="1"/>
</dbReference>
<dbReference type="EMBL" id="JNGI01000035">
    <property type="protein sequence ID" value="KNC94033.1"/>
    <property type="molecule type" value="Genomic_DNA"/>
</dbReference>
<dbReference type="RefSeq" id="WP_049856741.1">
    <property type="nucleotide sequence ID" value="NZ_JNGI01000035.1"/>
</dbReference>
<dbReference type="PANTHER" id="PTHR41791:SF1">
    <property type="entry name" value="SSL7039 PROTEIN"/>
    <property type="match status" value="1"/>
</dbReference>
<protein>
    <submittedName>
        <fullName evidence="1">Addiction module antitoxin RelB</fullName>
    </submittedName>
</protein>
<dbReference type="AlphaFoldDB" id="A0A0L0GZY6"/>
<dbReference type="InterPro" id="IPR014056">
    <property type="entry name" value="TypeIITA-like_toxin_pred"/>
</dbReference>
<keyword evidence="2" id="KW-1185">Reference proteome</keyword>
<dbReference type="PATRIC" id="fig|379893.4.peg.3429"/>
<accession>A0A0L0GZY6</accession>